<accession>A0A8B9IRM4</accession>
<dbReference type="SUPFAM" id="SSF51735">
    <property type="entry name" value="NAD(P)-binding Rossmann-fold domains"/>
    <property type="match status" value="1"/>
</dbReference>
<evidence type="ECO:0000259" key="3">
    <source>
        <dbReference type="Pfam" id="PF00389"/>
    </source>
</evidence>
<dbReference type="AlphaFoldDB" id="A0A8B9IRM4"/>
<keyword evidence="6" id="KW-1185">Reference proteome</keyword>
<dbReference type="Gene3D" id="3.40.50.720">
    <property type="entry name" value="NAD(P)-binding Rossmann-like Domain"/>
    <property type="match status" value="2"/>
</dbReference>
<dbReference type="Ensembl" id="ENSACOT00000000338.1">
    <property type="protein sequence ID" value="ENSACOP00000000320.1"/>
    <property type="gene ID" value="ENSACOG00000000244.1"/>
</dbReference>
<feature type="domain" description="D-isomer specific 2-hydroxyacid dehydrogenase catalytic" evidence="3">
    <location>
        <begin position="29"/>
        <end position="92"/>
    </location>
</feature>
<dbReference type="GO" id="GO:0030267">
    <property type="term" value="F:glyoxylate reductase (NADPH) activity"/>
    <property type="evidence" value="ECO:0007669"/>
    <property type="project" value="TreeGrafter"/>
</dbReference>
<dbReference type="GO" id="GO:0051287">
    <property type="term" value="F:NAD binding"/>
    <property type="evidence" value="ECO:0007669"/>
    <property type="project" value="InterPro"/>
</dbReference>
<evidence type="ECO:0000313" key="6">
    <source>
        <dbReference type="Proteomes" id="UP000694522"/>
    </source>
</evidence>
<dbReference type="GO" id="GO:0016618">
    <property type="term" value="F:hydroxypyruvate reductase [NAD(P)H] activity"/>
    <property type="evidence" value="ECO:0007669"/>
    <property type="project" value="TreeGrafter"/>
</dbReference>
<dbReference type="SUPFAM" id="SSF52283">
    <property type="entry name" value="Formate/glycerate dehydrogenase catalytic domain-like"/>
    <property type="match status" value="1"/>
</dbReference>
<dbReference type="PANTHER" id="PTHR10996:SF288">
    <property type="entry name" value="GRHPR REDUCTASE"/>
    <property type="match status" value="1"/>
</dbReference>
<reference evidence="5" key="1">
    <citation type="submission" date="2025-08" db="UniProtKB">
        <authorList>
            <consortium name="Ensembl"/>
        </authorList>
    </citation>
    <scope>IDENTIFICATION</scope>
</reference>
<dbReference type="PANTHER" id="PTHR10996">
    <property type="entry name" value="2-HYDROXYACID DEHYDROGENASE-RELATED"/>
    <property type="match status" value="1"/>
</dbReference>
<evidence type="ECO:0008006" key="7">
    <source>
        <dbReference type="Google" id="ProtNLM"/>
    </source>
</evidence>
<dbReference type="Pfam" id="PF00389">
    <property type="entry name" value="2-Hacid_dh"/>
    <property type="match status" value="1"/>
</dbReference>
<evidence type="ECO:0000313" key="5">
    <source>
        <dbReference type="Ensembl" id="ENSACOP00000000320.1"/>
    </source>
</evidence>
<dbReference type="InterPro" id="IPR006139">
    <property type="entry name" value="D-isomer_2_OHA_DH_cat_dom"/>
</dbReference>
<keyword evidence="1 2" id="KW-0560">Oxidoreductase</keyword>
<comment type="similarity">
    <text evidence="2">Belongs to the D-isomer specific 2-hydroxyacid dehydrogenase family.</text>
</comment>
<evidence type="ECO:0000259" key="4">
    <source>
        <dbReference type="Pfam" id="PF02826"/>
    </source>
</evidence>
<dbReference type="Pfam" id="PF02826">
    <property type="entry name" value="2-Hacid_dh_C"/>
    <property type="match status" value="1"/>
</dbReference>
<evidence type="ECO:0000256" key="2">
    <source>
        <dbReference type="RuleBase" id="RU003719"/>
    </source>
</evidence>
<dbReference type="Proteomes" id="UP000694522">
    <property type="component" value="Unplaced"/>
</dbReference>
<evidence type="ECO:0000256" key="1">
    <source>
        <dbReference type="ARBA" id="ARBA00023002"/>
    </source>
</evidence>
<reference evidence="5" key="2">
    <citation type="submission" date="2025-09" db="UniProtKB">
        <authorList>
            <consortium name="Ensembl"/>
        </authorList>
    </citation>
    <scope>IDENTIFICATION</scope>
</reference>
<name>A0A8B9IRM4_9PSIT</name>
<dbReference type="GO" id="GO:0005829">
    <property type="term" value="C:cytosol"/>
    <property type="evidence" value="ECO:0007669"/>
    <property type="project" value="TreeGrafter"/>
</dbReference>
<proteinExistence type="inferred from homology"/>
<feature type="domain" description="D-isomer specific 2-hydroxyacid dehydrogenase NAD-binding" evidence="4">
    <location>
        <begin position="114"/>
        <end position="153"/>
    </location>
</feature>
<dbReference type="InterPro" id="IPR050223">
    <property type="entry name" value="D-isomer_2-hydroxyacid_DH"/>
</dbReference>
<dbReference type="InterPro" id="IPR006140">
    <property type="entry name" value="D-isomer_DH_NAD-bd"/>
</dbReference>
<organism evidence="5 6">
    <name type="scientific">Amazona collaria</name>
    <name type="common">yellow-billed parrot</name>
    <dbReference type="NCBI Taxonomy" id="241587"/>
    <lineage>
        <taxon>Eukaryota</taxon>
        <taxon>Metazoa</taxon>
        <taxon>Chordata</taxon>
        <taxon>Craniata</taxon>
        <taxon>Vertebrata</taxon>
        <taxon>Euteleostomi</taxon>
        <taxon>Archelosauria</taxon>
        <taxon>Archosauria</taxon>
        <taxon>Dinosauria</taxon>
        <taxon>Saurischia</taxon>
        <taxon>Theropoda</taxon>
        <taxon>Coelurosauria</taxon>
        <taxon>Aves</taxon>
        <taxon>Neognathae</taxon>
        <taxon>Neoaves</taxon>
        <taxon>Telluraves</taxon>
        <taxon>Australaves</taxon>
        <taxon>Psittaciformes</taxon>
        <taxon>Psittacidae</taxon>
        <taxon>Amazona</taxon>
    </lineage>
</organism>
<sequence>MGGGEVPGLLKHFYFIMKEFLQSRKHVSKKVQAICLWWHKPVIDQELLQSLPNLKVIVNSGAGVDHLDLKLVASFGVKMAHAPCAVSSSTADRLVEVSFLCVGPHSFLILQFIVTGTTLGIVGMGSTMYKTILRAKAFEMNVLYHNRTHNKMHVLGDTWSKVTLKLLS</sequence>
<protein>
    <recommendedName>
        <fullName evidence="7">D-isomer specific 2-hydroxyacid dehydrogenase catalytic domain-containing protein</fullName>
    </recommendedName>
</protein>
<dbReference type="InterPro" id="IPR036291">
    <property type="entry name" value="NAD(P)-bd_dom_sf"/>
</dbReference>